<name>A0ABT8RJU0_9BACT</name>
<keyword evidence="2" id="KW-1185">Reference proteome</keyword>
<accession>A0ABT8RJU0</accession>
<gene>
    <name evidence="1" type="ORF">Q0590_32685</name>
</gene>
<evidence type="ECO:0000313" key="1">
    <source>
        <dbReference type="EMBL" id="MDO1451077.1"/>
    </source>
</evidence>
<comment type="caution">
    <text evidence="1">The sequence shown here is derived from an EMBL/GenBank/DDBJ whole genome shotgun (WGS) entry which is preliminary data.</text>
</comment>
<reference evidence="1" key="1">
    <citation type="submission" date="2023-07" db="EMBL/GenBank/DDBJ databases">
        <title>The genome sequence of Rhodocytophaga aerolata KACC 12507.</title>
        <authorList>
            <person name="Zhang X."/>
        </authorList>
    </citation>
    <scope>NUCLEOTIDE SEQUENCE</scope>
    <source>
        <strain evidence="1">KACC 12507</strain>
    </source>
</reference>
<proteinExistence type="predicted"/>
<evidence type="ECO:0000313" key="2">
    <source>
        <dbReference type="Proteomes" id="UP001168528"/>
    </source>
</evidence>
<dbReference type="Proteomes" id="UP001168528">
    <property type="component" value="Unassembled WGS sequence"/>
</dbReference>
<organism evidence="1 2">
    <name type="scientific">Rhodocytophaga aerolata</name>
    <dbReference type="NCBI Taxonomy" id="455078"/>
    <lineage>
        <taxon>Bacteria</taxon>
        <taxon>Pseudomonadati</taxon>
        <taxon>Bacteroidota</taxon>
        <taxon>Cytophagia</taxon>
        <taxon>Cytophagales</taxon>
        <taxon>Rhodocytophagaceae</taxon>
        <taxon>Rhodocytophaga</taxon>
    </lineage>
</organism>
<sequence>MNKPKDTFFATMHHSQQADFALIEKASRQHISYELISSLICLEMASKPEGFVNEFCKGDKSFMQAMMDFLNNSEFARDTSTFVCYFLATLGYRVKMTVVISFSDQDIDNPVEEASYYFSKPSN</sequence>
<protein>
    <submittedName>
        <fullName evidence="1">Uncharacterized protein</fullName>
    </submittedName>
</protein>
<dbReference type="EMBL" id="JAUKPO010000042">
    <property type="protein sequence ID" value="MDO1451077.1"/>
    <property type="molecule type" value="Genomic_DNA"/>
</dbReference>
<dbReference type="RefSeq" id="WP_302041877.1">
    <property type="nucleotide sequence ID" value="NZ_JAUKPO010000042.1"/>
</dbReference>